<evidence type="ECO:0000313" key="2">
    <source>
        <dbReference type="Proteomes" id="UP001140949"/>
    </source>
</evidence>
<protein>
    <submittedName>
        <fullName evidence="1">Ferrochelatase-2</fullName>
    </submittedName>
</protein>
<gene>
    <name evidence="1" type="ORF">M6B38_281200</name>
</gene>
<proteinExistence type="predicted"/>
<dbReference type="EMBL" id="JANAVB010005596">
    <property type="protein sequence ID" value="KAJ6847206.1"/>
    <property type="molecule type" value="Genomic_DNA"/>
</dbReference>
<evidence type="ECO:0000313" key="1">
    <source>
        <dbReference type="EMBL" id="KAJ6847206.1"/>
    </source>
</evidence>
<keyword evidence="2" id="KW-1185">Reference proteome</keyword>
<dbReference type="Proteomes" id="UP001140949">
    <property type="component" value="Unassembled WGS sequence"/>
</dbReference>
<sequence length="87" mass="9630">MTDMNGALVDITAKSSAYLPLQEACIHRIKHVKEVGIRPVLVEEFVIVGENAADDSLIFSLRPIHMFLHGKGVDSFSLKMLLSPVRL</sequence>
<reference evidence="1" key="1">
    <citation type="journal article" date="2023" name="GigaByte">
        <title>Genome assembly of the bearded iris, Iris pallida Lam.</title>
        <authorList>
            <person name="Bruccoleri R.E."/>
            <person name="Oakeley E.J."/>
            <person name="Faust A.M.E."/>
            <person name="Altorfer M."/>
            <person name="Dessus-Babus S."/>
            <person name="Burckhardt D."/>
            <person name="Oertli M."/>
            <person name="Naumann U."/>
            <person name="Petersen F."/>
            <person name="Wong J."/>
        </authorList>
    </citation>
    <scope>NUCLEOTIDE SEQUENCE</scope>
    <source>
        <strain evidence="1">GSM-AAB239-AS_SAM_17_03QT</strain>
    </source>
</reference>
<name>A0AAX6I1Q0_IRIPA</name>
<comment type="caution">
    <text evidence="1">The sequence shown here is derived from an EMBL/GenBank/DDBJ whole genome shotgun (WGS) entry which is preliminary data.</text>
</comment>
<dbReference type="AlphaFoldDB" id="A0AAX6I1Q0"/>
<organism evidence="1 2">
    <name type="scientific">Iris pallida</name>
    <name type="common">Sweet iris</name>
    <dbReference type="NCBI Taxonomy" id="29817"/>
    <lineage>
        <taxon>Eukaryota</taxon>
        <taxon>Viridiplantae</taxon>
        <taxon>Streptophyta</taxon>
        <taxon>Embryophyta</taxon>
        <taxon>Tracheophyta</taxon>
        <taxon>Spermatophyta</taxon>
        <taxon>Magnoliopsida</taxon>
        <taxon>Liliopsida</taxon>
        <taxon>Asparagales</taxon>
        <taxon>Iridaceae</taxon>
        <taxon>Iridoideae</taxon>
        <taxon>Irideae</taxon>
        <taxon>Iris</taxon>
    </lineage>
</organism>
<accession>A0AAX6I1Q0</accession>
<reference evidence="1" key="2">
    <citation type="submission" date="2023-04" db="EMBL/GenBank/DDBJ databases">
        <authorList>
            <person name="Bruccoleri R.E."/>
            <person name="Oakeley E.J."/>
            <person name="Faust A.-M."/>
            <person name="Dessus-Babus S."/>
            <person name="Altorfer M."/>
            <person name="Burckhardt D."/>
            <person name="Oertli M."/>
            <person name="Naumann U."/>
            <person name="Petersen F."/>
            <person name="Wong J."/>
        </authorList>
    </citation>
    <scope>NUCLEOTIDE SEQUENCE</scope>
    <source>
        <strain evidence="1">GSM-AAB239-AS_SAM_17_03QT</strain>
        <tissue evidence="1">Leaf</tissue>
    </source>
</reference>